<keyword evidence="2" id="KW-0472">Membrane</keyword>
<evidence type="ECO:0000256" key="1">
    <source>
        <dbReference type="SAM" id="MobiDB-lite"/>
    </source>
</evidence>
<feature type="transmembrane region" description="Helical" evidence="2">
    <location>
        <begin position="252"/>
        <end position="273"/>
    </location>
</feature>
<dbReference type="Proteomes" id="UP001597018">
    <property type="component" value="Unassembled WGS sequence"/>
</dbReference>
<reference evidence="5" key="1">
    <citation type="journal article" date="2019" name="Int. J. Syst. Evol. Microbiol.">
        <title>The Global Catalogue of Microorganisms (GCM) 10K type strain sequencing project: providing services to taxonomists for standard genome sequencing and annotation.</title>
        <authorList>
            <consortium name="The Broad Institute Genomics Platform"/>
            <consortium name="The Broad Institute Genome Sequencing Center for Infectious Disease"/>
            <person name="Wu L."/>
            <person name="Ma J."/>
        </authorList>
    </citation>
    <scope>NUCLEOTIDE SEQUENCE [LARGE SCALE GENOMIC DNA]</scope>
    <source>
        <strain evidence="5">CCUG 56401</strain>
    </source>
</reference>
<evidence type="ECO:0000313" key="4">
    <source>
        <dbReference type="EMBL" id="MFD0921831.1"/>
    </source>
</evidence>
<feature type="transmembrane region" description="Helical" evidence="2">
    <location>
        <begin position="121"/>
        <end position="146"/>
    </location>
</feature>
<sequence>MTHGPAGRRPLVEWEATPPGGPRPVRPRRRPRRYTGPPAYPAVPRWGFPMLAWRWPLALPAQRRVDPGERAEAVAATALPALWVTAGLGLVAGFAEFWRYLLLLRSRDSALGRMTLAISDALVGTTGVILLLLGLFTGVVVVLWALRARQAAAETLGVRNARPDWQVVAGVLVPGLNLFVPGSALAELEHTALVAEGARERGARPRPSVLVRLWWAAWIANLLLGWTAFAWRFRTGVQAMADGVVLHVWNDLVVALLAVLTALVVRYLMRLLVPLDPTELKRLRVLATRGAPPPSKAPRPADAAR</sequence>
<feature type="transmembrane region" description="Helical" evidence="2">
    <location>
        <begin position="73"/>
        <end position="101"/>
    </location>
</feature>
<keyword evidence="5" id="KW-1185">Reference proteome</keyword>
<dbReference type="EMBL" id="JBHTIW010000015">
    <property type="protein sequence ID" value="MFD0921831.1"/>
    <property type="molecule type" value="Genomic_DNA"/>
</dbReference>
<organism evidence="4 5">
    <name type="scientific">Saccharopolyspora rosea</name>
    <dbReference type="NCBI Taxonomy" id="524884"/>
    <lineage>
        <taxon>Bacteria</taxon>
        <taxon>Bacillati</taxon>
        <taxon>Actinomycetota</taxon>
        <taxon>Actinomycetes</taxon>
        <taxon>Pseudonocardiales</taxon>
        <taxon>Pseudonocardiaceae</taxon>
        <taxon>Saccharopolyspora</taxon>
    </lineage>
</organism>
<keyword evidence="2" id="KW-1133">Transmembrane helix</keyword>
<dbReference type="Pfam" id="PF14219">
    <property type="entry name" value="DUF4328"/>
    <property type="match status" value="1"/>
</dbReference>
<evidence type="ECO:0000313" key="5">
    <source>
        <dbReference type="Proteomes" id="UP001597018"/>
    </source>
</evidence>
<feature type="region of interest" description="Disordered" evidence="1">
    <location>
        <begin position="1"/>
        <end position="36"/>
    </location>
</feature>
<feature type="transmembrane region" description="Helical" evidence="2">
    <location>
        <begin position="209"/>
        <end position="232"/>
    </location>
</feature>
<evidence type="ECO:0000256" key="2">
    <source>
        <dbReference type="SAM" id="Phobius"/>
    </source>
</evidence>
<gene>
    <name evidence="4" type="ORF">ACFQ16_18975</name>
</gene>
<evidence type="ECO:0000259" key="3">
    <source>
        <dbReference type="Pfam" id="PF14219"/>
    </source>
</evidence>
<name>A0ABW3FTI0_9PSEU</name>
<keyword evidence="2" id="KW-0812">Transmembrane</keyword>
<comment type="caution">
    <text evidence="4">The sequence shown here is derived from an EMBL/GenBank/DDBJ whole genome shotgun (WGS) entry which is preliminary data.</text>
</comment>
<dbReference type="RefSeq" id="WP_263250359.1">
    <property type="nucleotide sequence ID" value="NZ_BAABLT010000040.1"/>
</dbReference>
<accession>A0ABW3FTI0</accession>
<protein>
    <submittedName>
        <fullName evidence="4">DUF4328 domain-containing protein</fullName>
    </submittedName>
</protein>
<feature type="domain" description="DUF4328" evidence="3">
    <location>
        <begin position="107"/>
        <end position="269"/>
    </location>
</feature>
<dbReference type="InterPro" id="IPR025565">
    <property type="entry name" value="DUF4328"/>
</dbReference>
<proteinExistence type="predicted"/>